<feature type="compositionally biased region" description="Basic and acidic residues" evidence="1">
    <location>
        <begin position="74"/>
        <end position="86"/>
    </location>
</feature>
<evidence type="ECO:0008006" key="5">
    <source>
        <dbReference type="Google" id="ProtNLM"/>
    </source>
</evidence>
<dbReference type="OrthoDB" id="2067190at2"/>
<gene>
    <name evidence="3" type="ORF">EHV10_09270</name>
</gene>
<organism evidence="3 4">
    <name type="scientific">Lachnoanaerobaculum gingivalis</name>
    <dbReference type="NCBI Taxonomy" id="2490855"/>
    <lineage>
        <taxon>Bacteria</taxon>
        <taxon>Bacillati</taxon>
        <taxon>Bacillota</taxon>
        <taxon>Clostridia</taxon>
        <taxon>Lachnospirales</taxon>
        <taxon>Lachnospiraceae</taxon>
        <taxon>Lachnoanaerobaculum</taxon>
    </lineage>
</organism>
<feature type="signal peptide" evidence="2">
    <location>
        <begin position="1"/>
        <end position="18"/>
    </location>
</feature>
<dbReference type="EMBL" id="RRCO01000004">
    <property type="protein sequence ID" value="RRJ25092.1"/>
    <property type="molecule type" value="Genomic_DNA"/>
</dbReference>
<evidence type="ECO:0000256" key="1">
    <source>
        <dbReference type="SAM" id="MobiDB-lite"/>
    </source>
</evidence>
<dbReference type="RefSeq" id="WP_128674407.1">
    <property type="nucleotide sequence ID" value="NZ_RRCO01000004.1"/>
</dbReference>
<accession>A0A3P3QV36</accession>
<evidence type="ECO:0000313" key="3">
    <source>
        <dbReference type="EMBL" id="RRJ25092.1"/>
    </source>
</evidence>
<keyword evidence="2" id="KW-0732">Signal</keyword>
<keyword evidence="4" id="KW-1185">Reference proteome</keyword>
<dbReference type="Proteomes" id="UP000272490">
    <property type="component" value="Unassembled WGS sequence"/>
</dbReference>
<feature type="chain" id="PRO_5038946506" description="DUF4163 domain-containing protein" evidence="2">
    <location>
        <begin position="19"/>
        <end position="291"/>
    </location>
</feature>
<sequence length="291" mass="31215">MKKLLLYLTILALPVISAGCKSKDTSDLKSIMTTEANGAMSPTTTAAEGANGAMSPTTIAPTSDSKESSSLAETKSDKTTTAEKKSSSKSSVTENSQSYSKDKSKISYPKLSGIDSKIESSVNKAIEDNAKLALDSFASSAGSTVELKYNVKNQSRNRMSIVYTGTLKSVNESKKIIFTNNINLDTGESIGLIDFADPLTIANYILSDDVELENATNSQAAGFTEYKKTLTVDTLKALLEDADFPLIKKNDVNEGFPKLFSYESGGDIFIAIPLSHELGDYVLVKYSPSTK</sequence>
<name>A0A3P3QV36_9FIRM</name>
<feature type="region of interest" description="Disordered" evidence="1">
    <location>
        <begin position="39"/>
        <end position="99"/>
    </location>
</feature>
<comment type="caution">
    <text evidence="3">The sequence shown here is derived from an EMBL/GenBank/DDBJ whole genome shotgun (WGS) entry which is preliminary data.</text>
</comment>
<reference evidence="3 4" key="1">
    <citation type="submission" date="2018-11" db="EMBL/GenBank/DDBJ databases">
        <title>Genome sequencing of Lachnoanaerobaculum sp. KCOM 2030 (= ChDC B114).</title>
        <authorList>
            <person name="Kook J.-K."/>
            <person name="Park S.-N."/>
            <person name="Lim Y.K."/>
        </authorList>
    </citation>
    <scope>NUCLEOTIDE SEQUENCE [LARGE SCALE GENOMIC DNA]</scope>
    <source>
        <strain evidence="3 4">KCOM 2030</strain>
    </source>
</reference>
<protein>
    <recommendedName>
        <fullName evidence="5">DUF4163 domain-containing protein</fullName>
    </recommendedName>
</protein>
<evidence type="ECO:0000313" key="4">
    <source>
        <dbReference type="Proteomes" id="UP000272490"/>
    </source>
</evidence>
<feature type="compositionally biased region" description="Low complexity" evidence="1">
    <location>
        <begin position="88"/>
        <end position="98"/>
    </location>
</feature>
<dbReference type="AlphaFoldDB" id="A0A3P3QV36"/>
<feature type="compositionally biased region" description="Polar residues" evidence="1">
    <location>
        <begin position="54"/>
        <end position="72"/>
    </location>
</feature>
<proteinExistence type="predicted"/>
<dbReference type="PROSITE" id="PS51257">
    <property type="entry name" value="PROKAR_LIPOPROTEIN"/>
    <property type="match status" value="1"/>
</dbReference>
<evidence type="ECO:0000256" key="2">
    <source>
        <dbReference type="SAM" id="SignalP"/>
    </source>
</evidence>